<organism evidence="1 2">
    <name type="scientific">Thelephora ganbajun</name>
    <name type="common">Ganba fungus</name>
    <dbReference type="NCBI Taxonomy" id="370292"/>
    <lineage>
        <taxon>Eukaryota</taxon>
        <taxon>Fungi</taxon>
        <taxon>Dikarya</taxon>
        <taxon>Basidiomycota</taxon>
        <taxon>Agaricomycotina</taxon>
        <taxon>Agaricomycetes</taxon>
        <taxon>Thelephorales</taxon>
        <taxon>Thelephoraceae</taxon>
        <taxon>Thelephora</taxon>
    </lineage>
</organism>
<proteinExistence type="predicted"/>
<comment type="caution">
    <text evidence="1">The sequence shown here is derived from an EMBL/GenBank/DDBJ whole genome shotgun (WGS) entry which is preliminary data.</text>
</comment>
<accession>A0ACB6ZKE2</accession>
<keyword evidence="2" id="KW-1185">Reference proteome</keyword>
<reference evidence="1" key="2">
    <citation type="journal article" date="2020" name="Nat. Commun.">
        <title>Large-scale genome sequencing of mycorrhizal fungi provides insights into the early evolution of symbiotic traits.</title>
        <authorList>
            <person name="Miyauchi S."/>
            <person name="Kiss E."/>
            <person name="Kuo A."/>
            <person name="Drula E."/>
            <person name="Kohler A."/>
            <person name="Sanchez-Garcia M."/>
            <person name="Morin E."/>
            <person name="Andreopoulos B."/>
            <person name="Barry K.W."/>
            <person name="Bonito G."/>
            <person name="Buee M."/>
            <person name="Carver A."/>
            <person name="Chen C."/>
            <person name="Cichocki N."/>
            <person name="Clum A."/>
            <person name="Culley D."/>
            <person name="Crous P.W."/>
            <person name="Fauchery L."/>
            <person name="Girlanda M."/>
            <person name="Hayes R.D."/>
            <person name="Keri Z."/>
            <person name="LaButti K."/>
            <person name="Lipzen A."/>
            <person name="Lombard V."/>
            <person name="Magnuson J."/>
            <person name="Maillard F."/>
            <person name="Murat C."/>
            <person name="Nolan M."/>
            <person name="Ohm R.A."/>
            <person name="Pangilinan J."/>
            <person name="Pereira M.F."/>
            <person name="Perotto S."/>
            <person name="Peter M."/>
            <person name="Pfister S."/>
            <person name="Riley R."/>
            <person name="Sitrit Y."/>
            <person name="Stielow J.B."/>
            <person name="Szollosi G."/>
            <person name="Zifcakova L."/>
            <person name="Stursova M."/>
            <person name="Spatafora J.W."/>
            <person name="Tedersoo L."/>
            <person name="Vaario L.M."/>
            <person name="Yamada A."/>
            <person name="Yan M."/>
            <person name="Wang P."/>
            <person name="Xu J."/>
            <person name="Bruns T."/>
            <person name="Baldrian P."/>
            <person name="Vilgalys R."/>
            <person name="Dunand C."/>
            <person name="Henrissat B."/>
            <person name="Grigoriev I.V."/>
            <person name="Hibbett D."/>
            <person name="Nagy L.G."/>
            <person name="Martin F.M."/>
        </authorList>
    </citation>
    <scope>NUCLEOTIDE SEQUENCE</scope>
    <source>
        <strain evidence="1">P2</strain>
    </source>
</reference>
<dbReference type="EMBL" id="MU117990">
    <property type="protein sequence ID" value="KAF9649989.1"/>
    <property type="molecule type" value="Genomic_DNA"/>
</dbReference>
<protein>
    <submittedName>
        <fullName evidence="1">3-hydroxyanthranilic acid dioxygenase</fullName>
    </submittedName>
</protein>
<keyword evidence="1" id="KW-0223">Dioxygenase</keyword>
<gene>
    <name evidence="1" type="ORF">BDM02DRAFT_3185809</name>
</gene>
<keyword evidence="1" id="KW-0560">Oxidoreductase</keyword>
<reference evidence="1" key="1">
    <citation type="submission" date="2019-10" db="EMBL/GenBank/DDBJ databases">
        <authorList>
            <consortium name="DOE Joint Genome Institute"/>
            <person name="Kuo A."/>
            <person name="Miyauchi S."/>
            <person name="Kiss E."/>
            <person name="Drula E."/>
            <person name="Kohler A."/>
            <person name="Sanchez-Garcia M."/>
            <person name="Andreopoulos B."/>
            <person name="Barry K.W."/>
            <person name="Bonito G."/>
            <person name="Buee M."/>
            <person name="Carver A."/>
            <person name="Chen C."/>
            <person name="Cichocki N."/>
            <person name="Clum A."/>
            <person name="Culley D."/>
            <person name="Crous P.W."/>
            <person name="Fauchery L."/>
            <person name="Girlanda M."/>
            <person name="Hayes R."/>
            <person name="Keri Z."/>
            <person name="Labutti K."/>
            <person name="Lipzen A."/>
            <person name="Lombard V."/>
            <person name="Magnuson J."/>
            <person name="Maillard F."/>
            <person name="Morin E."/>
            <person name="Murat C."/>
            <person name="Nolan M."/>
            <person name="Ohm R."/>
            <person name="Pangilinan J."/>
            <person name="Pereira M."/>
            <person name="Perotto S."/>
            <person name="Peter M."/>
            <person name="Riley R."/>
            <person name="Sitrit Y."/>
            <person name="Stielow B."/>
            <person name="Szollosi G."/>
            <person name="Zifcakova L."/>
            <person name="Stursova M."/>
            <person name="Spatafora J.W."/>
            <person name="Tedersoo L."/>
            <person name="Vaario L.-M."/>
            <person name="Yamada A."/>
            <person name="Yan M."/>
            <person name="Wang P."/>
            <person name="Xu J."/>
            <person name="Bruns T."/>
            <person name="Baldrian P."/>
            <person name="Vilgalys R."/>
            <person name="Henrissat B."/>
            <person name="Grigoriev I.V."/>
            <person name="Hibbett D."/>
            <person name="Nagy L.G."/>
            <person name="Martin F.M."/>
        </authorList>
    </citation>
    <scope>NUCLEOTIDE SEQUENCE</scope>
    <source>
        <strain evidence="1">P2</strain>
    </source>
</reference>
<name>A0ACB6ZKE2_THEGA</name>
<dbReference type="Proteomes" id="UP000886501">
    <property type="component" value="Unassembled WGS sequence"/>
</dbReference>
<sequence length="187" mass="21630">MGLLPPINIPKWLEENGHLLQPPIGNHTVYDGNDFMVMLVGGPNERNDYHINETEEWFYQWKGDMLLKVVDGVEFRDIPIQEGSIFLLPPNTPHSPIRFPNTVGIVIEGARPKVMKDRLRWYCKNPVHTKPTIIREVVVYVELKSYVEAWMADESLRKCKECGTVAPPKHLEKSSRQGDPMRYHSRL</sequence>
<evidence type="ECO:0000313" key="1">
    <source>
        <dbReference type="EMBL" id="KAF9649989.1"/>
    </source>
</evidence>
<evidence type="ECO:0000313" key="2">
    <source>
        <dbReference type="Proteomes" id="UP000886501"/>
    </source>
</evidence>